<evidence type="ECO:0000313" key="5">
    <source>
        <dbReference type="Proteomes" id="UP000195273"/>
    </source>
</evidence>
<feature type="modified residue" description="4-aspartylphosphate" evidence="2">
    <location>
        <position position="72"/>
    </location>
</feature>
<dbReference type="Gene3D" id="3.40.50.2300">
    <property type="match status" value="1"/>
</dbReference>
<dbReference type="PROSITE" id="PS50110">
    <property type="entry name" value="RESPONSE_REGULATORY"/>
    <property type="match status" value="1"/>
</dbReference>
<name>A0A1Y0E878_9RHOB</name>
<dbReference type="EMBL" id="CP021431">
    <property type="protein sequence ID" value="ART99804.1"/>
    <property type="molecule type" value="Genomic_DNA"/>
</dbReference>
<dbReference type="CDD" id="cd00156">
    <property type="entry name" value="REC"/>
    <property type="match status" value="1"/>
</dbReference>
<reference evidence="4 5" key="1">
    <citation type="submission" date="2017-05" db="EMBL/GenBank/DDBJ databases">
        <title>Genome Sequence of Loktanella vestfoldensis Strain SMR4r Isolated from a Culture of the Diatom Skeletonema marinoi.</title>
        <authorList>
            <person name="Topel M."/>
            <person name="Pinder M.I.M."/>
            <person name="Johansson O.N."/>
            <person name="Kourtchenko O."/>
            <person name="Godhe A."/>
            <person name="Clarke A.K."/>
        </authorList>
    </citation>
    <scope>NUCLEOTIDE SEQUENCE [LARGE SCALE GENOMIC DNA]</scope>
    <source>
        <strain evidence="4 5">SMR4r</strain>
    </source>
</reference>
<evidence type="ECO:0000313" key="4">
    <source>
        <dbReference type="EMBL" id="ART99804.1"/>
    </source>
</evidence>
<dbReference type="PANTHER" id="PTHR44591:SF25">
    <property type="entry name" value="CHEMOTAXIS TWO-COMPONENT RESPONSE REGULATOR"/>
    <property type="match status" value="1"/>
</dbReference>
<dbReference type="SMART" id="SM00448">
    <property type="entry name" value="REC"/>
    <property type="match status" value="1"/>
</dbReference>
<protein>
    <submittedName>
        <fullName evidence="4">KDP operon transcriptional regulatory protein KdpE</fullName>
    </submittedName>
</protein>
<dbReference type="RefSeq" id="WP_087206125.1">
    <property type="nucleotide sequence ID" value="NZ_CP021431.1"/>
</dbReference>
<dbReference type="InterPro" id="IPR001789">
    <property type="entry name" value="Sig_transdc_resp-reg_receiver"/>
</dbReference>
<dbReference type="PANTHER" id="PTHR44591">
    <property type="entry name" value="STRESS RESPONSE REGULATOR PROTEIN 1"/>
    <property type="match status" value="1"/>
</dbReference>
<keyword evidence="1 2" id="KW-0597">Phosphoprotein</keyword>
<feature type="domain" description="Response regulatory" evidence="3">
    <location>
        <begin position="23"/>
        <end position="136"/>
    </location>
</feature>
<dbReference type="AlphaFoldDB" id="A0A1Y0E878"/>
<dbReference type="Pfam" id="PF00072">
    <property type="entry name" value="Response_reg"/>
    <property type="match status" value="1"/>
</dbReference>
<sequence length="238" mass="25859">MDTTDSVLLTRTPTAQRPLLGLTVLLVEDSRFASEAVRLLCLRSGARIRRADSLQTAQRHLAVYRPSVCLVDLGLPDGSGLDLIRDLARGGPRIPVIIGTSGDETAHDAVIRAGADGFLAKPIDNLAAFQTAILQHLPADRQPPRPRALPDERVEPDRIALRDDLSQIARLLGQPQPDRSLSYVMQFLGDVARNGKDNDLSRAVRAVEITRNRSQNPHADIAALSQLVQQRLAASGPL</sequence>
<accession>A0A1Y0E878</accession>
<dbReference type="STRING" id="1122181.GCA_000382265_03265"/>
<evidence type="ECO:0000256" key="2">
    <source>
        <dbReference type="PROSITE-ProRule" id="PRU00169"/>
    </source>
</evidence>
<gene>
    <name evidence="4" type="primary">kdpE</name>
    <name evidence="4" type="ORF">LOKVESSMR4R_00466</name>
</gene>
<dbReference type="InterPro" id="IPR011006">
    <property type="entry name" value="CheY-like_superfamily"/>
</dbReference>
<dbReference type="KEGG" id="lvs:LOKVESSMR4R_00466"/>
<evidence type="ECO:0000259" key="3">
    <source>
        <dbReference type="PROSITE" id="PS50110"/>
    </source>
</evidence>
<dbReference type="SUPFAM" id="SSF52172">
    <property type="entry name" value="CheY-like"/>
    <property type="match status" value="1"/>
</dbReference>
<proteinExistence type="predicted"/>
<keyword evidence="5" id="KW-1185">Reference proteome</keyword>
<evidence type="ECO:0000256" key="1">
    <source>
        <dbReference type="ARBA" id="ARBA00022553"/>
    </source>
</evidence>
<dbReference type="GO" id="GO:0000160">
    <property type="term" value="P:phosphorelay signal transduction system"/>
    <property type="evidence" value="ECO:0007669"/>
    <property type="project" value="InterPro"/>
</dbReference>
<dbReference type="OrthoDB" id="7831674at2"/>
<dbReference type="Proteomes" id="UP000195273">
    <property type="component" value="Chromosome"/>
</dbReference>
<dbReference type="InterPro" id="IPR050595">
    <property type="entry name" value="Bact_response_regulator"/>
</dbReference>
<organism evidence="4 5">
    <name type="scientific">Yoonia vestfoldensis</name>
    <dbReference type="NCBI Taxonomy" id="245188"/>
    <lineage>
        <taxon>Bacteria</taxon>
        <taxon>Pseudomonadati</taxon>
        <taxon>Pseudomonadota</taxon>
        <taxon>Alphaproteobacteria</taxon>
        <taxon>Rhodobacterales</taxon>
        <taxon>Paracoccaceae</taxon>
        <taxon>Yoonia</taxon>
    </lineage>
</organism>